<dbReference type="AlphaFoldDB" id="A0A1D1V4Z0"/>
<protein>
    <recommendedName>
        <fullName evidence="1">Ubiquitin-like domain-containing protein</fullName>
    </recommendedName>
</protein>
<organism evidence="2 3">
    <name type="scientific">Ramazzottius varieornatus</name>
    <name type="common">Water bear</name>
    <name type="synonym">Tardigrade</name>
    <dbReference type="NCBI Taxonomy" id="947166"/>
    <lineage>
        <taxon>Eukaryota</taxon>
        <taxon>Metazoa</taxon>
        <taxon>Ecdysozoa</taxon>
        <taxon>Tardigrada</taxon>
        <taxon>Eutardigrada</taxon>
        <taxon>Parachela</taxon>
        <taxon>Hypsibioidea</taxon>
        <taxon>Ramazzottiidae</taxon>
        <taxon>Ramazzottius</taxon>
    </lineage>
</organism>
<gene>
    <name evidence="2" type="primary">RvY_07342-1</name>
    <name evidence="2" type="synonym">RvY_07342.1</name>
    <name evidence="2" type="ORF">RvY_07342</name>
</gene>
<evidence type="ECO:0000313" key="3">
    <source>
        <dbReference type="Proteomes" id="UP000186922"/>
    </source>
</evidence>
<dbReference type="InterPro" id="IPR000626">
    <property type="entry name" value="Ubiquitin-like_dom"/>
</dbReference>
<sequence>MPAMTQPEQKSVDTDAVYLTVRHKKKTIMFFCKESDSIHRVKNTLAPLVKARPENQKLYYGTTVLTDERALQDCGINSGNAKAQQPVELYLSLREDGGYFEDVDIMPYSTPPPLPDVMKEHQN</sequence>
<dbReference type="PROSITE" id="PS50053">
    <property type="entry name" value="UBIQUITIN_2"/>
    <property type="match status" value="1"/>
</dbReference>
<dbReference type="GO" id="GO:0006368">
    <property type="term" value="P:transcription elongation by RNA polymerase II"/>
    <property type="evidence" value="ECO:0007669"/>
    <property type="project" value="InterPro"/>
</dbReference>
<dbReference type="InterPro" id="IPR039049">
    <property type="entry name" value="ELOB"/>
</dbReference>
<dbReference type="EMBL" id="BDGG01000003">
    <property type="protein sequence ID" value="GAU95785.1"/>
    <property type="molecule type" value="Genomic_DNA"/>
</dbReference>
<dbReference type="Gene3D" id="3.10.20.90">
    <property type="entry name" value="Phosphatidylinositol 3-kinase Catalytic Subunit, Chain A, domain 1"/>
    <property type="match status" value="1"/>
</dbReference>
<dbReference type="InterPro" id="IPR029071">
    <property type="entry name" value="Ubiquitin-like_domsf"/>
</dbReference>
<dbReference type="SMART" id="SM00213">
    <property type="entry name" value="UBQ"/>
    <property type="match status" value="1"/>
</dbReference>
<dbReference type="STRING" id="947166.A0A1D1V4Z0"/>
<dbReference type="Pfam" id="PF00240">
    <property type="entry name" value="ubiquitin"/>
    <property type="match status" value="1"/>
</dbReference>
<reference evidence="2 3" key="1">
    <citation type="journal article" date="2016" name="Nat. Commun.">
        <title>Extremotolerant tardigrade genome and improved radiotolerance of human cultured cells by tardigrade-unique protein.</title>
        <authorList>
            <person name="Hashimoto T."/>
            <person name="Horikawa D.D."/>
            <person name="Saito Y."/>
            <person name="Kuwahara H."/>
            <person name="Kozuka-Hata H."/>
            <person name="Shin-I T."/>
            <person name="Minakuchi Y."/>
            <person name="Ohishi K."/>
            <person name="Motoyama A."/>
            <person name="Aizu T."/>
            <person name="Enomoto A."/>
            <person name="Kondo K."/>
            <person name="Tanaka S."/>
            <person name="Hara Y."/>
            <person name="Koshikawa S."/>
            <person name="Sagara H."/>
            <person name="Miura T."/>
            <person name="Yokobori S."/>
            <person name="Miyagawa K."/>
            <person name="Suzuki Y."/>
            <person name="Kubo T."/>
            <person name="Oyama M."/>
            <person name="Kohara Y."/>
            <person name="Fujiyama A."/>
            <person name="Arakawa K."/>
            <person name="Katayama T."/>
            <person name="Toyoda A."/>
            <person name="Kunieda T."/>
        </authorList>
    </citation>
    <scope>NUCLEOTIDE SEQUENCE [LARGE SCALE GENOMIC DNA]</scope>
    <source>
        <strain evidence="2 3">YOKOZUNA-1</strain>
    </source>
</reference>
<feature type="domain" description="Ubiquitin-like" evidence="1">
    <location>
        <begin position="17"/>
        <end position="80"/>
    </location>
</feature>
<dbReference type="PANTHER" id="PTHR13248">
    <property type="entry name" value="TRANSCRIPTION ELONGATION FACTOR B POLYPEPTIDE 2"/>
    <property type="match status" value="1"/>
</dbReference>
<evidence type="ECO:0000259" key="1">
    <source>
        <dbReference type="PROSITE" id="PS50053"/>
    </source>
</evidence>
<dbReference type="OrthoDB" id="7537057at2759"/>
<dbReference type="SUPFAM" id="SSF54236">
    <property type="entry name" value="Ubiquitin-like"/>
    <property type="match status" value="1"/>
</dbReference>
<evidence type="ECO:0000313" key="2">
    <source>
        <dbReference type="EMBL" id="GAU95785.1"/>
    </source>
</evidence>
<dbReference type="GO" id="GO:0070449">
    <property type="term" value="C:elongin complex"/>
    <property type="evidence" value="ECO:0007669"/>
    <property type="project" value="InterPro"/>
</dbReference>
<accession>A0A1D1V4Z0</accession>
<name>A0A1D1V4Z0_RAMVA</name>
<proteinExistence type="predicted"/>
<dbReference type="PANTHER" id="PTHR13248:SF4">
    <property type="entry name" value="ELONGIN B"/>
    <property type="match status" value="1"/>
</dbReference>
<dbReference type="Proteomes" id="UP000186922">
    <property type="component" value="Unassembled WGS sequence"/>
</dbReference>
<comment type="caution">
    <text evidence="2">The sequence shown here is derived from an EMBL/GenBank/DDBJ whole genome shotgun (WGS) entry which is preliminary data.</text>
</comment>
<dbReference type="GO" id="GO:0030891">
    <property type="term" value="C:VCB complex"/>
    <property type="evidence" value="ECO:0007669"/>
    <property type="project" value="InterPro"/>
</dbReference>
<keyword evidence="3" id="KW-1185">Reference proteome</keyword>